<dbReference type="AlphaFoldDB" id="A0A0V7WQF3"/>
<evidence type="ECO:0000313" key="5">
    <source>
        <dbReference type="Proteomes" id="UP000248865"/>
    </source>
</evidence>
<keyword evidence="1" id="KW-0732">Signal</keyword>
<feature type="signal peptide" evidence="1">
    <location>
        <begin position="1"/>
        <end position="25"/>
    </location>
</feature>
<reference evidence="4 7" key="3">
    <citation type="submission" date="2018-12" db="EMBL/GenBank/DDBJ databases">
        <title>Food and Water Safety Consortium.</title>
        <authorList>
            <person name="Tyson S."/>
            <person name="Peterson C.-L."/>
            <person name="Olson A."/>
            <person name="Tyler S."/>
            <person name="Cabral J."/>
            <person name="Lynch T."/>
            <person name="Knox N."/>
            <person name="Van Domselaar G."/>
            <person name="Graham M."/>
        </authorList>
    </citation>
    <scope>NUCLEOTIDE SEQUENCE [LARGE SCALE GENOMIC DNA]</scope>
    <source>
        <strain evidence="4 7">FWSEC0419</strain>
    </source>
</reference>
<organism evidence="3 5">
    <name type="scientific">Escherichia coli</name>
    <dbReference type="NCBI Taxonomy" id="562"/>
    <lineage>
        <taxon>Bacteria</taxon>
        <taxon>Pseudomonadati</taxon>
        <taxon>Pseudomonadota</taxon>
        <taxon>Gammaproteobacteria</taxon>
        <taxon>Enterobacterales</taxon>
        <taxon>Enterobacteriaceae</taxon>
        <taxon>Escherichia</taxon>
    </lineage>
</organism>
<reference evidence="2 6" key="2">
    <citation type="submission" date="2018-07" db="EMBL/GenBank/DDBJ databases">
        <title>Genomic analysis of colistin resistant EHEC isolated from cattle in Japan.</title>
        <authorList>
            <person name="Kusumoto M."/>
            <person name="Misumi W."/>
            <person name="Ogura Y."/>
            <person name="Hayashi T."/>
            <person name="Akiba M."/>
        </authorList>
    </citation>
    <scope>NUCLEOTIDE SEQUENCE [LARGE SCALE GENOMIC DNA]</scope>
    <source>
        <strain evidence="2 6">E2863</strain>
    </source>
</reference>
<evidence type="ECO:0000313" key="7">
    <source>
        <dbReference type="Proteomes" id="UP000305093"/>
    </source>
</evidence>
<dbReference type="RefSeq" id="WP_000242978.1">
    <property type="nucleotide sequence ID" value="NZ_AP018796.1"/>
</dbReference>
<evidence type="ECO:0000256" key="1">
    <source>
        <dbReference type="SAM" id="SignalP"/>
    </source>
</evidence>
<evidence type="ECO:0000313" key="2">
    <source>
        <dbReference type="EMBL" id="BBF53773.1"/>
    </source>
</evidence>
<reference evidence="3 5" key="1">
    <citation type="submission" date="2018-05" db="EMBL/GenBank/DDBJ databases">
        <title>Genomic sequencing of EHEC O26 New European Clone.</title>
        <authorList>
            <person name="Karnisova L."/>
            <person name="Nunvar J."/>
            <person name="Marejkova M."/>
            <person name="Mellmann A."/>
            <person name="Drevinek P."/>
            <person name="Blahova K."/>
            <person name="Bielaszewska M."/>
        </authorList>
    </citation>
    <scope>NUCLEOTIDE SEQUENCE [LARGE SCALE GENOMIC DNA]</scope>
    <source>
        <strain evidence="3 5">14-391</strain>
    </source>
</reference>
<dbReference type="Proteomes" id="UP000305093">
    <property type="component" value="Unassembled WGS sequence"/>
</dbReference>
<name>A0A0V7WQF3_ECOLX</name>
<evidence type="ECO:0000313" key="3">
    <source>
        <dbReference type="EMBL" id="PZZ71212.1"/>
    </source>
</evidence>
<sequence>MVLIKKNVLSASIATVLLGSTGAFAANDRGFTSDTDWSEEQAGFNGHVGTTFEYETKSTDNYLGKTVKEYTKTHEIFQAYFSQPNWQFAAIYGLKSIDRRQEEKGYHENETSLQNYISLNKTFTIGNGFDFSLVYDLMYTDGNIDSPYVTGLHTVTVDNSFRPTLTYFNSDWNAGFYSNVEYLYSRNDKSSWGVREEEGQSILFQPYKRFGAWEFGIEFFYQKKHNDEFNHGKINDRSIYTETYYEPIIKYAFENAGNLYLRTRFGHGKTENADSLQYNANRTYFKTIRKATLGYEQKIGDDWIAKIEYKHAWEKEHKNFYDPRDEEKYNVLNQDNIYVHAFYRF</sequence>
<gene>
    <name evidence="4" type="ORF">C9194_08115</name>
    <name evidence="3" type="ORF">DIV22_08125</name>
    <name evidence="2" type="ORF">E2863_02279</name>
</gene>
<dbReference type="Proteomes" id="UP000281900">
    <property type="component" value="Chromosome"/>
</dbReference>
<dbReference type="InterPro" id="IPR031609">
    <property type="entry name" value="CymA"/>
</dbReference>
<dbReference type="OMA" id="YWNNEYS"/>
<dbReference type="EMBL" id="AP018802">
    <property type="protein sequence ID" value="BBF53773.1"/>
    <property type="molecule type" value="Genomic_DNA"/>
</dbReference>
<protein>
    <submittedName>
        <fullName evidence="3">Porin</fullName>
    </submittedName>
</protein>
<evidence type="ECO:0000313" key="6">
    <source>
        <dbReference type="Proteomes" id="UP000281900"/>
    </source>
</evidence>
<dbReference type="EMBL" id="RROO01000011">
    <property type="protein sequence ID" value="TJF68574.1"/>
    <property type="molecule type" value="Genomic_DNA"/>
</dbReference>
<dbReference type="Pfam" id="PF16941">
    <property type="entry name" value="CymA"/>
    <property type="match status" value="1"/>
</dbReference>
<feature type="chain" id="PRO_5014241559" evidence="1">
    <location>
        <begin position="26"/>
        <end position="345"/>
    </location>
</feature>
<evidence type="ECO:0000313" key="4">
    <source>
        <dbReference type="EMBL" id="TJF68574.1"/>
    </source>
</evidence>
<dbReference type="Proteomes" id="UP000248865">
    <property type="component" value="Unassembled WGS sequence"/>
</dbReference>
<dbReference type="EMBL" id="QFSS01000026">
    <property type="protein sequence ID" value="PZZ71212.1"/>
    <property type="molecule type" value="Genomic_DNA"/>
</dbReference>
<proteinExistence type="predicted"/>
<accession>A0A0V7WQF3</accession>
<dbReference type="GO" id="GO:0098657">
    <property type="term" value="P:import into cell"/>
    <property type="evidence" value="ECO:0007669"/>
    <property type="project" value="InterPro"/>
</dbReference>